<evidence type="ECO:0000313" key="2">
    <source>
        <dbReference type="EMBL" id="WCT11601.1"/>
    </source>
</evidence>
<dbReference type="EMBL" id="CP117167">
    <property type="protein sequence ID" value="WCT11601.1"/>
    <property type="molecule type" value="Genomic_DNA"/>
</dbReference>
<evidence type="ECO:0000259" key="1">
    <source>
        <dbReference type="PROSITE" id="PS50125"/>
    </source>
</evidence>
<gene>
    <name evidence="2" type="ORF">PQO05_22940</name>
</gene>
<dbReference type="SUPFAM" id="SSF55073">
    <property type="entry name" value="Nucleotide cyclase"/>
    <property type="match status" value="1"/>
</dbReference>
<sequence>MKICTPAYKNINTLARFAPSTESNPNPCIKMADNNILCRDHSNNRSVPHTSLGIEKELGLLFLDIRNFTAFMESRSAYDVIYVIRQLFVLFSDSIKEAGGRIIETAGDSIYAVFGLESSIKKAVQSAVDASSAIFHDLEIFNATYAQPYFNLNFEIGVGLHKGNVIVGEYDMEFNEHTTVMGLPVNIASRLQSETKELNNNMLISEEAYSLLNNQSDEHQQKTVHLKGVTEPVDVRLMGIPYGHKVTNKPSLPDNFDYYIAMAG</sequence>
<name>A0ABY7T6Z6_9SPHI</name>
<reference evidence="2 3" key="1">
    <citation type="submission" date="2023-02" db="EMBL/GenBank/DDBJ databases">
        <title>Genome sequence of Mucilaginibacter jinjuensis strain KACC 16571.</title>
        <authorList>
            <person name="Kim S."/>
            <person name="Heo J."/>
            <person name="Kwon S.-W."/>
        </authorList>
    </citation>
    <scope>NUCLEOTIDE SEQUENCE [LARGE SCALE GENOMIC DNA]</scope>
    <source>
        <strain evidence="2 3">KACC 16571</strain>
    </source>
</reference>
<evidence type="ECO:0000313" key="3">
    <source>
        <dbReference type="Proteomes" id="UP001216139"/>
    </source>
</evidence>
<dbReference type="CDD" id="cd07302">
    <property type="entry name" value="CHD"/>
    <property type="match status" value="1"/>
</dbReference>
<dbReference type="InterPro" id="IPR029787">
    <property type="entry name" value="Nucleotide_cyclase"/>
</dbReference>
<organism evidence="2 3">
    <name type="scientific">Mucilaginibacter jinjuensis</name>
    <dbReference type="NCBI Taxonomy" id="1176721"/>
    <lineage>
        <taxon>Bacteria</taxon>
        <taxon>Pseudomonadati</taxon>
        <taxon>Bacteroidota</taxon>
        <taxon>Sphingobacteriia</taxon>
        <taxon>Sphingobacteriales</taxon>
        <taxon>Sphingobacteriaceae</taxon>
        <taxon>Mucilaginibacter</taxon>
    </lineage>
</organism>
<proteinExistence type="predicted"/>
<keyword evidence="3" id="KW-1185">Reference proteome</keyword>
<dbReference type="PANTHER" id="PTHR43081">
    <property type="entry name" value="ADENYLATE CYCLASE, TERMINAL-DIFFERENTIATION SPECIFIC-RELATED"/>
    <property type="match status" value="1"/>
</dbReference>
<dbReference type="Proteomes" id="UP001216139">
    <property type="component" value="Chromosome"/>
</dbReference>
<dbReference type="Gene3D" id="3.30.70.1230">
    <property type="entry name" value="Nucleotide cyclase"/>
    <property type="match status" value="1"/>
</dbReference>
<dbReference type="RefSeq" id="WP_273629790.1">
    <property type="nucleotide sequence ID" value="NZ_CP117167.1"/>
</dbReference>
<dbReference type="PROSITE" id="PS50125">
    <property type="entry name" value="GUANYLATE_CYCLASE_2"/>
    <property type="match status" value="1"/>
</dbReference>
<feature type="domain" description="Guanylate cyclase" evidence="1">
    <location>
        <begin position="59"/>
        <end position="192"/>
    </location>
</feature>
<dbReference type="SMART" id="SM00044">
    <property type="entry name" value="CYCc"/>
    <property type="match status" value="1"/>
</dbReference>
<dbReference type="InterPro" id="IPR001054">
    <property type="entry name" value="A/G_cyclase"/>
</dbReference>
<dbReference type="InterPro" id="IPR050697">
    <property type="entry name" value="Adenylyl/Guanylyl_Cyclase_3/4"/>
</dbReference>
<dbReference type="Pfam" id="PF00211">
    <property type="entry name" value="Guanylate_cyc"/>
    <property type="match status" value="1"/>
</dbReference>
<dbReference type="PANTHER" id="PTHR43081:SF1">
    <property type="entry name" value="ADENYLATE CYCLASE, TERMINAL-DIFFERENTIATION SPECIFIC"/>
    <property type="match status" value="1"/>
</dbReference>
<protein>
    <submittedName>
        <fullName evidence="2">Adenylate/guanylate cyclase domain-containing protein</fullName>
    </submittedName>
</protein>
<accession>A0ABY7T6Z6</accession>